<dbReference type="InterPro" id="IPR036188">
    <property type="entry name" value="FAD/NAD-bd_sf"/>
</dbReference>
<evidence type="ECO:0000256" key="2">
    <source>
        <dbReference type="ARBA" id="ARBA00010989"/>
    </source>
</evidence>
<reference evidence="7" key="1">
    <citation type="submission" date="2021-12" db="EMBL/GenBank/DDBJ databases">
        <title>Convergent genome expansion in fungi linked to evolution of root-endophyte symbiosis.</title>
        <authorList>
            <consortium name="DOE Joint Genome Institute"/>
            <person name="Ke Y.-H."/>
            <person name="Bonito G."/>
            <person name="Liao H.-L."/>
            <person name="Looney B."/>
            <person name="Rojas-Flechas A."/>
            <person name="Nash J."/>
            <person name="Hameed K."/>
            <person name="Schadt C."/>
            <person name="Martin F."/>
            <person name="Crous P.W."/>
            <person name="Miettinen O."/>
            <person name="Magnuson J.K."/>
            <person name="Labbe J."/>
            <person name="Jacobson D."/>
            <person name="Doktycz M.J."/>
            <person name="Veneault-Fourrey C."/>
            <person name="Kuo A."/>
            <person name="Mondo S."/>
            <person name="Calhoun S."/>
            <person name="Riley R."/>
            <person name="Ohm R."/>
            <person name="LaButti K."/>
            <person name="Andreopoulos B."/>
            <person name="Pangilinan J."/>
            <person name="Nolan M."/>
            <person name="Tritt A."/>
            <person name="Clum A."/>
            <person name="Lipzen A."/>
            <person name="Daum C."/>
            <person name="Barry K."/>
            <person name="Grigoriev I.V."/>
            <person name="Vilgalys R."/>
        </authorList>
    </citation>
    <scope>NUCLEOTIDE SEQUENCE</scope>
    <source>
        <strain evidence="7">PMI_201</strain>
    </source>
</reference>
<dbReference type="Gene3D" id="3.50.50.60">
    <property type="entry name" value="FAD/NAD(P)-binding domain"/>
    <property type="match status" value="1"/>
</dbReference>
<keyword evidence="8" id="KW-1185">Reference proteome</keyword>
<evidence type="ECO:0000313" key="8">
    <source>
        <dbReference type="Proteomes" id="UP001201262"/>
    </source>
</evidence>
<comment type="similarity">
    <text evidence="2">Belongs to the MSOX/MTOX family.</text>
</comment>
<keyword evidence="5" id="KW-0560">Oxidoreductase</keyword>
<sequence>MKKTDPINIVGAGIFGLSTAIHLARRGYTKVTVFDKQPYDSTKYSYFRGCDAASADINKIIRSGYGADTVYQDLTTESIAGWKEWNEELSKGHELPPGISRHDRVFVNNGHLVLTDQETLPAFELATIANMESAGHKDTQLITTDSSHQAIAKTKGFMSAIDPFHREKRAKSNVGVLDTTGGFVIADKACYLALHKARQLGVKFILDPVAGSFQSLNYDPDDHDSKVAIGITTQDGKTHRATMNIIACGSWTPSLIPQLDGLCEATAGSVAMWKIPRQSPLFDRLAPTSFPSWQWKMRDGAQGGLYGFPCDENGIFKIGYRGTKYTHPVRQADGIERSVPITRWSSGNGTDSDEGQRIRSIPSDAMDVIQSFIDEYLPEVKKEGIEVFLTRLCWYNDSFDNHLLIDHLPGKKGVFVATGGSGHAFKYLPSIGNWVVDILEGVDINRPAIKAWRWRKLRDGQIPVNALMQGSKSQRALGNIQMSPSTDMPLASKL</sequence>
<dbReference type="GO" id="GO:0008115">
    <property type="term" value="F:sarcosine oxidase activity"/>
    <property type="evidence" value="ECO:0007669"/>
    <property type="project" value="TreeGrafter"/>
</dbReference>
<gene>
    <name evidence="7" type="ORF">BGW36DRAFT_389877</name>
</gene>
<evidence type="ECO:0000256" key="3">
    <source>
        <dbReference type="ARBA" id="ARBA00022630"/>
    </source>
</evidence>
<dbReference type="SUPFAM" id="SSF54373">
    <property type="entry name" value="FAD-linked reductases, C-terminal domain"/>
    <property type="match status" value="1"/>
</dbReference>
<dbReference type="Pfam" id="PF01266">
    <property type="entry name" value="DAO"/>
    <property type="match status" value="1"/>
</dbReference>
<dbReference type="Proteomes" id="UP001201262">
    <property type="component" value="Unassembled WGS sequence"/>
</dbReference>
<keyword evidence="3" id="KW-0285">Flavoprotein</keyword>
<comment type="caution">
    <text evidence="7">The sequence shown here is derived from an EMBL/GenBank/DDBJ whole genome shotgun (WGS) entry which is preliminary data.</text>
</comment>
<feature type="domain" description="FAD dependent oxidoreductase" evidence="6">
    <location>
        <begin position="9"/>
        <end position="437"/>
    </location>
</feature>
<dbReference type="GO" id="GO:0050660">
    <property type="term" value="F:flavin adenine dinucleotide binding"/>
    <property type="evidence" value="ECO:0007669"/>
    <property type="project" value="InterPro"/>
</dbReference>
<keyword evidence="4" id="KW-0274">FAD</keyword>
<dbReference type="InterPro" id="IPR006076">
    <property type="entry name" value="FAD-dep_OxRdtase"/>
</dbReference>
<dbReference type="EMBL" id="JAJTJA010000014">
    <property type="protein sequence ID" value="KAH8689879.1"/>
    <property type="molecule type" value="Genomic_DNA"/>
</dbReference>
<evidence type="ECO:0000259" key="6">
    <source>
        <dbReference type="Pfam" id="PF01266"/>
    </source>
</evidence>
<dbReference type="InterPro" id="IPR045170">
    <property type="entry name" value="MTOX"/>
</dbReference>
<dbReference type="SUPFAM" id="SSF51905">
    <property type="entry name" value="FAD/NAD(P)-binding domain"/>
    <property type="match status" value="1"/>
</dbReference>
<evidence type="ECO:0000256" key="4">
    <source>
        <dbReference type="ARBA" id="ARBA00022827"/>
    </source>
</evidence>
<protein>
    <submittedName>
        <fullName evidence="7">Sarcosine oxidase</fullName>
    </submittedName>
</protein>
<dbReference type="Gene3D" id="3.30.9.10">
    <property type="entry name" value="D-Amino Acid Oxidase, subunit A, domain 2"/>
    <property type="match status" value="1"/>
</dbReference>
<evidence type="ECO:0000313" key="7">
    <source>
        <dbReference type="EMBL" id="KAH8689879.1"/>
    </source>
</evidence>
<dbReference type="GeneID" id="70247692"/>
<organism evidence="7 8">
    <name type="scientific">Talaromyces proteolyticus</name>
    <dbReference type="NCBI Taxonomy" id="1131652"/>
    <lineage>
        <taxon>Eukaryota</taxon>
        <taxon>Fungi</taxon>
        <taxon>Dikarya</taxon>
        <taxon>Ascomycota</taxon>
        <taxon>Pezizomycotina</taxon>
        <taxon>Eurotiomycetes</taxon>
        <taxon>Eurotiomycetidae</taxon>
        <taxon>Eurotiales</taxon>
        <taxon>Trichocomaceae</taxon>
        <taxon>Talaromyces</taxon>
        <taxon>Talaromyces sect. Bacilispori</taxon>
    </lineage>
</organism>
<accession>A0AAD4KEN5</accession>
<proteinExistence type="inferred from homology"/>
<comment type="cofactor">
    <cofactor evidence="1">
        <name>FAD</name>
        <dbReference type="ChEBI" id="CHEBI:57692"/>
    </cofactor>
</comment>
<dbReference type="PANTHER" id="PTHR10961:SF15">
    <property type="entry name" value="FAD DEPENDENT OXIDOREDUCTASE DOMAIN-CONTAINING PROTEIN"/>
    <property type="match status" value="1"/>
</dbReference>
<name>A0AAD4KEN5_9EURO</name>
<evidence type="ECO:0000256" key="5">
    <source>
        <dbReference type="ARBA" id="ARBA00023002"/>
    </source>
</evidence>
<evidence type="ECO:0000256" key="1">
    <source>
        <dbReference type="ARBA" id="ARBA00001974"/>
    </source>
</evidence>
<dbReference type="RefSeq" id="XP_046066162.1">
    <property type="nucleotide sequence ID" value="XM_046217405.1"/>
</dbReference>
<dbReference type="PANTHER" id="PTHR10961">
    <property type="entry name" value="PEROXISOMAL SARCOSINE OXIDASE"/>
    <property type="match status" value="1"/>
</dbReference>
<dbReference type="AlphaFoldDB" id="A0AAD4KEN5"/>